<dbReference type="EMBL" id="KQ988189">
    <property type="protein sequence ID" value="KZV56540.1"/>
    <property type="molecule type" value="Genomic_DNA"/>
</dbReference>
<protein>
    <submittedName>
        <fullName evidence="2">Uncharacterized protein</fullName>
    </submittedName>
</protein>
<evidence type="ECO:0000256" key="1">
    <source>
        <dbReference type="SAM" id="MobiDB-lite"/>
    </source>
</evidence>
<dbReference type="OrthoDB" id="630817at2759"/>
<evidence type="ECO:0000313" key="2">
    <source>
        <dbReference type="EMBL" id="KZV56540.1"/>
    </source>
</evidence>
<dbReference type="PANTHER" id="PTHR33167:SF18">
    <property type="entry name" value="GB|AAF67766.1"/>
    <property type="match status" value="1"/>
</dbReference>
<organism evidence="2 3">
    <name type="scientific">Dorcoceras hygrometricum</name>
    <dbReference type="NCBI Taxonomy" id="472368"/>
    <lineage>
        <taxon>Eukaryota</taxon>
        <taxon>Viridiplantae</taxon>
        <taxon>Streptophyta</taxon>
        <taxon>Embryophyta</taxon>
        <taxon>Tracheophyta</taxon>
        <taxon>Spermatophyta</taxon>
        <taxon>Magnoliopsida</taxon>
        <taxon>eudicotyledons</taxon>
        <taxon>Gunneridae</taxon>
        <taxon>Pentapetalae</taxon>
        <taxon>asterids</taxon>
        <taxon>lamiids</taxon>
        <taxon>Lamiales</taxon>
        <taxon>Gesneriaceae</taxon>
        <taxon>Didymocarpoideae</taxon>
        <taxon>Trichosporeae</taxon>
        <taxon>Loxocarpinae</taxon>
        <taxon>Dorcoceras</taxon>
    </lineage>
</organism>
<keyword evidence="3" id="KW-1185">Reference proteome</keyword>
<sequence length="509" mass="57003">MQCTSYFPVYYHAKDLNVCANGVSWHLFNGDHNYVDGRGTNVLLPPYNTLGQSLGYDKDVLRQIIQTHDATFRFQVAELHRLYRKQKEMMDEIKSRGIFTELQILSLESHHTLSQIQTSSCKTMLPHATNCLVDDFQDGKMPILSAVDVRKRSRFVAGKFQGTTTVYSSQFLTKASTNGVEEPPFQSKRDDINILDLEIPAYPCHDSGKVQFEEESCSARPVIPDIHPPNKTIYLIDLNEPAFLEPLTSISSAPFEPCGGKIVNGSSSFSGEEAKLEPVLNKHYELVNCEGTYAEKTSSLEIDLNSTPLSCVLETENTFESIEITNGEIKVADSYKAGMISVEEMNLKPRASKENEVSSSIGIFKDIQIEAPLFSKPEAAESAVELERIGAETLVLISTSRIGQYMKKNSGSEPAGKTNESLYWFADIVASVDQEIKVITTKKLHFCYVQEEKVADQIVGPPERDPVNRTKQKKKTPKNRSEKKGQQECLCYTRKMLQITTIGCHSKII</sequence>
<reference evidence="2 3" key="1">
    <citation type="journal article" date="2015" name="Proc. Natl. Acad. Sci. U.S.A.">
        <title>The resurrection genome of Boea hygrometrica: A blueprint for survival of dehydration.</title>
        <authorList>
            <person name="Xiao L."/>
            <person name="Yang G."/>
            <person name="Zhang L."/>
            <person name="Yang X."/>
            <person name="Zhao S."/>
            <person name="Ji Z."/>
            <person name="Zhou Q."/>
            <person name="Hu M."/>
            <person name="Wang Y."/>
            <person name="Chen M."/>
            <person name="Xu Y."/>
            <person name="Jin H."/>
            <person name="Xiao X."/>
            <person name="Hu G."/>
            <person name="Bao F."/>
            <person name="Hu Y."/>
            <person name="Wan P."/>
            <person name="Li L."/>
            <person name="Deng X."/>
            <person name="Kuang T."/>
            <person name="Xiang C."/>
            <person name="Zhu J.K."/>
            <person name="Oliver M.J."/>
            <person name="He Y."/>
        </authorList>
    </citation>
    <scope>NUCLEOTIDE SEQUENCE [LARGE SCALE GENOMIC DNA]</scope>
    <source>
        <strain evidence="3">cv. XS01</strain>
    </source>
</reference>
<accession>A0A2Z7DA04</accession>
<dbReference type="PANTHER" id="PTHR33167">
    <property type="entry name" value="TRANSCRIPTION FACTOR, PUTATIVE (DUF863)-RELATED"/>
    <property type="match status" value="1"/>
</dbReference>
<dbReference type="AlphaFoldDB" id="A0A2Z7DA04"/>
<feature type="region of interest" description="Disordered" evidence="1">
    <location>
        <begin position="459"/>
        <end position="481"/>
    </location>
</feature>
<proteinExistence type="predicted"/>
<name>A0A2Z7DA04_9LAMI</name>
<evidence type="ECO:0000313" key="3">
    <source>
        <dbReference type="Proteomes" id="UP000250235"/>
    </source>
</evidence>
<dbReference type="Proteomes" id="UP000250235">
    <property type="component" value="Unassembled WGS sequence"/>
</dbReference>
<gene>
    <name evidence="2" type="ORF">F511_16139</name>
</gene>